<gene>
    <name evidence="2" type="ORF">SBF1_8550002</name>
</gene>
<dbReference type="Proteomes" id="UP000238916">
    <property type="component" value="Unassembled WGS sequence"/>
</dbReference>
<protein>
    <submittedName>
        <fullName evidence="2">Uncharacterized protein</fullName>
    </submittedName>
</protein>
<organism evidence="2 3">
    <name type="scientific">Candidatus Desulfosporosinus infrequens</name>
    <dbReference type="NCBI Taxonomy" id="2043169"/>
    <lineage>
        <taxon>Bacteria</taxon>
        <taxon>Bacillati</taxon>
        <taxon>Bacillota</taxon>
        <taxon>Clostridia</taxon>
        <taxon>Eubacteriales</taxon>
        <taxon>Desulfitobacteriaceae</taxon>
        <taxon>Desulfosporosinus</taxon>
    </lineage>
</organism>
<name>A0A2U3LV67_9FIRM</name>
<evidence type="ECO:0000256" key="1">
    <source>
        <dbReference type="SAM" id="Phobius"/>
    </source>
</evidence>
<dbReference type="EMBL" id="OMOF01000840">
    <property type="protein sequence ID" value="SPF55748.1"/>
    <property type="molecule type" value="Genomic_DNA"/>
</dbReference>
<feature type="transmembrane region" description="Helical" evidence="1">
    <location>
        <begin position="49"/>
        <end position="66"/>
    </location>
</feature>
<keyword evidence="1" id="KW-1133">Transmembrane helix</keyword>
<evidence type="ECO:0000313" key="3">
    <source>
        <dbReference type="Proteomes" id="UP000238916"/>
    </source>
</evidence>
<keyword evidence="1" id="KW-0472">Membrane</keyword>
<dbReference type="AlphaFoldDB" id="A0A2U3LV67"/>
<proteinExistence type="predicted"/>
<keyword evidence="1" id="KW-0812">Transmembrane</keyword>
<sequence length="67" mass="7989">MFSWIIFVYPGRNCRKDVEILEWNNLGLENLLMSRINKVNRKEDACDKVYGLFVLYAFCWYFSVLGS</sequence>
<evidence type="ECO:0000313" key="2">
    <source>
        <dbReference type="EMBL" id="SPF55748.1"/>
    </source>
</evidence>
<accession>A0A2U3LV67</accession>
<reference evidence="3" key="1">
    <citation type="submission" date="2018-02" db="EMBL/GenBank/DDBJ databases">
        <authorList>
            <person name="Hausmann B."/>
        </authorList>
    </citation>
    <scope>NUCLEOTIDE SEQUENCE [LARGE SCALE GENOMIC DNA]</scope>
    <source>
        <strain evidence="3">Peat soil MAG SbF1</strain>
    </source>
</reference>